<gene>
    <name evidence="2" type="ORF">ACM01_44855</name>
</gene>
<feature type="region of interest" description="Disordered" evidence="1">
    <location>
        <begin position="1"/>
        <end position="22"/>
    </location>
</feature>
<organism evidence="2 3">
    <name type="scientific">Streptomyces viridochromogenes</name>
    <dbReference type="NCBI Taxonomy" id="1938"/>
    <lineage>
        <taxon>Bacteria</taxon>
        <taxon>Bacillati</taxon>
        <taxon>Actinomycetota</taxon>
        <taxon>Actinomycetes</taxon>
        <taxon>Kitasatosporales</taxon>
        <taxon>Streptomycetaceae</taxon>
        <taxon>Streptomyces</taxon>
    </lineage>
</organism>
<protein>
    <submittedName>
        <fullName evidence="2">Uncharacterized protein</fullName>
    </submittedName>
</protein>
<comment type="caution">
    <text evidence="2">The sequence shown here is derived from an EMBL/GenBank/DDBJ whole genome shotgun (WGS) entry which is preliminary data.</text>
</comment>
<evidence type="ECO:0000313" key="3">
    <source>
        <dbReference type="Proteomes" id="UP000037432"/>
    </source>
</evidence>
<name>A0A0J7YUI8_STRVR</name>
<feature type="region of interest" description="Disordered" evidence="1">
    <location>
        <begin position="43"/>
        <end position="65"/>
    </location>
</feature>
<dbReference type="AlphaFoldDB" id="A0A0J7YUI8"/>
<dbReference type="EMBL" id="LFNT01000132">
    <property type="protein sequence ID" value="KMS66828.1"/>
    <property type="molecule type" value="Genomic_DNA"/>
</dbReference>
<proteinExistence type="predicted"/>
<dbReference type="Proteomes" id="UP000037432">
    <property type="component" value="Unassembled WGS sequence"/>
</dbReference>
<feature type="compositionally biased region" description="Low complexity" evidence="1">
    <location>
        <begin position="43"/>
        <end position="59"/>
    </location>
</feature>
<reference evidence="2 3" key="1">
    <citation type="submission" date="2015-06" db="EMBL/GenBank/DDBJ databases">
        <authorList>
            <person name="Ju K.-S."/>
            <person name="Doroghazi J.R."/>
            <person name="Metcalf W.W."/>
        </authorList>
    </citation>
    <scope>NUCLEOTIDE SEQUENCE [LARGE SCALE GENOMIC DNA]</scope>
    <source>
        <strain evidence="2 3">NRRL 3414</strain>
    </source>
</reference>
<accession>A0A0J7YUI8</accession>
<evidence type="ECO:0000256" key="1">
    <source>
        <dbReference type="SAM" id="MobiDB-lite"/>
    </source>
</evidence>
<sequence>MPDGTDNGSAAARGGHPAQPIAYTSMPSKYAAYATTRAALLQRAAPAAGRGPRSRPSQSGRDHRP</sequence>
<evidence type="ECO:0000313" key="2">
    <source>
        <dbReference type="EMBL" id="KMS66828.1"/>
    </source>
</evidence>